<protein>
    <submittedName>
        <fullName evidence="2">Cornifelin homolog</fullName>
    </submittedName>
</protein>
<reference evidence="2" key="1">
    <citation type="submission" date="2020-04" db="EMBL/GenBank/DDBJ databases">
        <authorList>
            <person name="Neveu A P."/>
        </authorList>
    </citation>
    <scope>NUCLEOTIDE SEQUENCE</scope>
    <source>
        <tissue evidence="2">Whole embryo</tissue>
    </source>
</reference>
<proteinExistence type="evidence at transcript level"/>
<evidence type="ECO:0000256" key="1">
    <source>
        <dbReference type="ARBA" id="ARBA00009024"/>
    </source>
</evidence>
<dbReference type="EMBL" id="LR784039">
    <property type="protein sequence ID" value="CAB3232007.1"/>
    <property type="molecule type" value="mRNA"/>
</dbReference>
<dbReference type="InterPro" id="IPR006461">
    <property type="entry name" value="PLAC_motif_containing"/>
</dbReference>
<organism evidence="2">
    <name type="scientific">Phallusia mammillata</name>
    <dbReference type="NCBI Taxonomy" id="59560"/>
    <lineage>
        <taxon>Eukaryota</taxon>
        <taxon>Metazoa</taxon>
        <taxon>Chordata</taxon>
        <taxon>Tunicata</taxon>
        <taxon>Ascidiacea</taxon>
        <taxon>Phlebobranchia</taxon>
        <taxon>Ascidiidae</taxon>
        <taxon>Phallusia</taxon>
    </lineage>
</organism>
<dbReference type="PANTHER" id="PTHR15907">
    <property type="entry name" value="DUF614 FAMILY PROTEIN-RELATED"/>
    <property type="match status" value="1"/>
</dbReference>
<dbReference type="NCBIfam" id="TIGR01571">
    <property type="entry name" value="A_thal_Cys_rich"/>
    <property type="match status" value="1"/>
</dbReference>
<dbReference type="AlphaFoldDB" id="A0A6F9D9G0"/>
<dbReference type="Pfam" id="PF04749">
    <property type="entry name" value="PLAC8"/>
    <property type="match status" value="1"/>
</dbReference>
<sequence>MNQVFGHSCMTGDHVIELPVVNHVTEIPETSTNTVIVTQPRSGDRQWSSGICDCLSDFEMCLYTIYCGICLHCAVAKKLDESGCSGACLSGQVALRTKYRLRHKIRGNILDDMCVVTWCNGCALGQILRDMEKGMYPRTCCGVW</sequence>
<accession>A0A6F9D9G0</accession>
<name>A0A6F9D9G0_9ASCI</name>
<gene>
    <name evidence="2" type="primary">Cnfn-002</name>
</gene>
<evidence type="ECO:0000313" key="2">
    <source>
        <dbReference type="EMBL" id="CAB3232007.1"/>
    </source>
</evidence>
<comment type="similarity">
    <text evidence="1">Belongs to the cornifelin family.</text>
</comment>